<dbReference type="Pfam" id="PF00571">
    <property type="entry name" value="CBS"/>
    <property type="match status" value="7"/>
</dbReference>
<dbReference type="SUPFAM" id="SSF54631">
    <property type="entry name" value="CBS-domain pair"/>
    <property type="match status" value="4"/>
</dbReference>
<gene>
    <name evidence="5" type="ordered locus">Pyrfu_0201</name>
</gene>
<feature type="domain" description="CBS" evidence="4">
    <location>
        <begin position="394"/>
        <end position="453"/>
    </location>
</feature>
<feature type="domain" description="CBS" evidence="4">
    <location>
        <begin position="549"/>
        <end position="605"/>
    </location>
</feature>
<sequence length="633" mass="70811">MKVWEATRKPRVIVLPDAFIMDVRARMRDNEEGIAVIINDPIEEKVVGYLTRREIIQVTSHHTNLRAKDLALDYPVVTQDADIDEAYKLLVEHKVDYMPVVESKNNPKLVGVIGLVDIVRALLAAGYEPIAETVAEVMTTDDLDKYLTTPDEPITKVWSDFVYRGIKGKVVIRSKEEPYPVGMISLKELVESGRWFFHRESERGLKSVAKVRRLMVRGAVVATPETPISYVAKVMVENEFPVIPVVDEQGRVIGVVTIEDVARAYLVGAKPGRVKPAKKAALPKPVAPEEKVTYVSRESVLEQVLVAKPAVEELIGVRAADIMRTEMPAISINDTVEHARREMIRRKTNYLLVVDEKGSIVGVVSKWAMLRALGLKGPIWRRRIHDRMFIDYVMDTDIPRVSPDASIEEVAAEMVRKGAEVAFVVDEKGNIIGFVTKDDIVDAYARTQIGRALVENVMTPGRIGIVHPHHSLYHVVQKMKNFYLDALTVYDGSRVIGVVSANRLPFVALEDATTGMKSRRLVWVRKLVRSAARKGRYVKVLPLLAIDVTVPLNVSVSPKDDVVKAIELMKEYNVDGIPVVDEEGRVLGVICKNDILRELARTARLRKAVAAMAEKEESKETRETTESSQAKAQ</sequence>
<dbReference type="KEGG" id="pfm:Pyrfu_0201"/>
<dbReference type="EMBL" id="CP002838">
    <property type="protein sequence ID" value="AEM38073.1"/>
    <property type="molecule type" value="Genomic_DNA"/>
</dbReference>
<dbReference type="InterPro" id="IPR046342">
    <property type="entry name" value="CBS_dom_sf"/>
</dbReference>
<keyword evidence="1" id="KW-0677">Repeat</keyword>
<organism evidence="5 6">
    <name type="scientific">Pyrolobus fumarii (strain DSM 11204 / 1A)</name>
    <dbReference type="NCBI Taxonomy" id="694429"/>
    <lineage>
        <taxon>Archaea</taxon>
        <taxon>Thermoproteota</taxon>
        <taxon>Thermoprotei</taxon>
        <taxon>Desulfurococcales</taxon>
        <taxon>Pyrodictiaceae</taxon>
        <taxon>Pyrolobus</taxon>
    </lineage>
</organism>
<dbReference type="PANTHER" id="PTHR48108:SF6">
    <property type="entry name" value="CBS DOMAIN-CONTAINING PROTEIN CBSX1, CHLOROPLASTIC"/>
    <property type="match status" value="1"/>
</dbReference>
<name>G0EEV9_PYRF1</name>
<feature type="domain" description="CBS" evidence="4">
    <location>
        <begin position="70"/>
        <end position="132"/>
    </location>
</feature>
<dbReference type="PANTHER" id="PTHR48108">
    <property type="entry name" value="CBS DOMAIN-CONTAINING PROTEIN CBSX2, CHLOROPLASTIC"/>
    <property type="match status" value="1"/>
</dbReference>
<proteinExistence type="predicted"/>
<dbReference type="OrthoDB" id="8919at2157"/>
<dbReference type="Proteomes" id="UP000001037">
    <property type="component" value="Chromosome"/>
</dbReference>
<dbReference type="RefSeq" id="WP_014025750.1">
    <property type="nucleotide sequence ID" value="NC_015931.1"/>
</dbReference>
<dbReference type="CDD" id="cd02205">
    <property type="entry name" value="CBS_pair_SF"/>
    <property type="match status" value="4"/>
</dbReference>
<evidence type="ECO:0000256" key="3">
    <source>
        <dbReference type="SAM" id="MobiDB-lite"/>
    </source>
</evidence>
<dbReference type="Gene3D" id="3.10.580.10">
    <property type="entry name" value="CBS-domain"/>
    <property type="match status" value="4"/>
</dbReference>
<dbReference type="HOGENOM" id="CLU_431909_0_0_2"/>
<accession>G0EEV9</accession>
<dbReference type="GeneID" id="11139839"/>
<feature type="compositionally biased region" description="Basic and acidic residues" evidence="3">
    <location>
        <begin position="613"/>
        <end position="625"/>
    </location>
</feature>
<evidence type="ECO:0000313" key="6">
    <source>
        <dbReference type="Proteomes" id="UP000001037"/>
    </source>
</evidence>
<dbReference type="InParanoid" id="G0EEV9"/>
<protein>
    <submittedName>
        <fullName evidence="5">CBS domain containing protein</fullName>
    </submittedName>
</protein>
<keyword evidence="2" id="KW-0129">CBS domain</keyword>
<evidence type="ECO:0000259" key="4">
    <source>
        <dbReference type="PROSITE" id="PS51371"/>
    </source>
</evidence>
<keyword evidence="6" id="KW-1185">Reference proteome</keyword>
<dbReference type="InterPro" id="IPR000644">
    <property type="entry name" value="CBS_dom"/>
</dbReference>
<dbReference type="InterPro" id="IPR051462">
    <property type="entry name" value="CBS_domain-containing"/>
</dbReference>
<evidence type="ECO:0000256" key="1">
    <source>
        <dbReference type="ARBA" id="ARBA00022737"/>
    </source>
</evidence>
<dbReference type="SMART" id="SM00116">
    <property type="entry name" value="CBS"/>
    <property type="match status" value="7"/>
</dbReference>
<feature type="region of interest" description="Disordered" evidence="3">
    <location>
        <begin position="612"/>
        <end position="633"/>
    </location>
</feature>
<dbReference type="PROSITE" id="PS51371">
    <property type="entry name" value="CBS"/>
    <property type="match status" value="6"/>
</dbReference>
<feature type="domain" description="CBS" evidence="4">
    <location>
        <begin position="6"/>
        <end position="65"/>
    </location>
</feature>
<dbReference type="eggNOG" id="arCOG00602">
    <property type="taxonomic scope" value="Archaea"/>
</dbReference>
<reference evidence="5 6" key="1">
    <citation type="journal article" date="2011" name="Stand. Genomic Sci.">
        <title>Complete genome sequence of the hyperthermophilic chemolithoautotroph Pyrolobus fumarii type strain (1A).</title>
        <authorList>
            <person name="Anderson I."/>
            <person name="Goker M."/>
            <person name="Nolan M."/>
            <person name="Lucas S."/>
            <person name="Hammon N."/>
            <person name="Deshpande S."/>
            <person name="Cheng J.F."/>
            <person name="Tapia R."/>
            <person name="Han C."/>
            <person name="Goodwin L."/>
            <person name="Pitluck S."/>
            <person name="Huntemann M."/>
            <person name="Liolios K."/>
            <person name="Ivanova N."/>
            <person name="Pagani I."/>
            <person name="Mavromatis K."/>
            <person name="Ovchinikova G."/>
            <person name="Pati A."/>
            <person name="Chen A."/>
            <person name="Palaniappan K."/>
            <person name="Land M."/>
            <person name="Hauser L."/>
            <person name="Brambilla E.M."/>
            <person name="Huber H."/>
            <person name="Yasawong M."/>
            <person name="Rohde M."/>
            <person name="Spring S."/>
            <person name="Abt B."/>
            <person name="Sikorski J."/>
            <person name="Wirth R."/>
            <person name="Detter J.C."/>
            <person name="Woyke T."/>
            <person name="Bristow J."/>
            <person name="Eisen J.A."/>
            <person name="Markowitz V."/>
            <person name="Hugenholtz P."/>
            <person name="Kyrpides N.C."/>
            <person name="Klenk H.P."/>
            <person name="Lapidus A."/>
        </authorList>
    </citation>
    <scope>NUCLEOTIDE SEQUENCE [LARGE SCALE GENOMIC DNA]</scope>
    <source>
        <strain evidence="6">DSM 11204 / 1A</strain>
    </source>
</reference>
<feature type="domain" description="CBS" evidence="4">
    <location>
        <begin position="215"/>
        <end position="274"/>
    </location>
</feature>
<dbReference type="AlphaFoldDB" id="G0EEV9"/>
<dbReference type="STRING" id="694429.Pyrfu_0201"/>
<evidence type="ECO:0000256" key="2">
    <source>
        <dbReference type="PROSITE-ProRule" id="PRU00703"/>
    </source>
</evidence>
<evidence type="ECO:0000313" key="5">
    <source>
        <dbReference type="EMBL" id="AEM38073.1"/>
    </source>
</evidence>
<feature type="domain" description="CBS" evidence="4">
    <location>
        <begin position="323"/>
        <end position="379"/>
    </location>
</feature>